<proteinExistence type="predicted"/>
<feature type="non-terminal residue" evidence="1">
    <location>
        <position position="1"/>
    </location>
</feature>
<accession>A0A9P9FRT8</accession>
<comment type="caution">
    <text evidence="1">The sequence shown here is derived from an EMBL/GenBank/DDBJ whole genome shotgun (WGS) entry which is preliminary data.</text>
</comment>
<name>A0A9P9FRT8_9HYPO</name>
<evidence type="ECO:0000313" key="1">
    <source>
        <dbReference type="EMBL" id="KAH7175953.1"/>
    </source>
</evidence>
<organism evidence="1 2">
    <name type="scientific">Dactylonectria macrodidyma</name>
    <dbReference type="NCBI Taxonomy" id="307937"/>
    <lineage>
        <taxon>Eukaryota</taxon>
        <taxon>Fungi</taxon>
        <taxon>Dikarya</taxon>
        <taxon>Ascomycota</taxon>
        <taxon>Pezizomycotina</taxon>
        <taxon>Sordariomycetes</taxon>
        <taxon>Hypocreomycetidae</taxon>
        <taxon>Hypocreales</taxon>
        <taxon>Nectriaceae</taxon>
        <taxon>Dactylonectria</taxon>
    </lineage>
</organism>
<evidence type="ECO:0000313" key="2">
    <source>
        <dbReference type="Proteomes" id="UP000738349"/>
    </source>
</evidence>
<dbReference type="OrthoDB" id="5095389at2759"/>
<keyword evidence="2" id="KW-1185">Reference proteome</keyword>
<protein>
    <submittedName>
        <fullName evidence="1">Uncharacterized protein</fullName>
    </submittedName>
</protein>
<dbReference type="AlphaFoldDB" id="A0A9P9FRT8"/>
<gene>
    <name evidence="1" type="ORF">EDB81DRAFT_896753</name>
</gene>
<dbReference type="EMBL" id="JAGMUV010000001">
    <property type="protein sequence ID" value="KAH7175953.1"/>
    <property type="molecule type" value="Genomic_DNA"/>
</dbReference>
<sequence length="316" mass="35168">QLPAPFSFSPRVRNLSLPHPSNDQHFPLQPVLSPISSFSNHLFAYCTGMANLPPPPDHPGAAMYQFTHGPGLHDIQPQREGFWTLAGHDAELFRLGFVHTPPGQATAQLLYQVFRPIKSLDVLETHASDLIYEYEGGKHDFHSNLQLDETKLRHETDFASIPQHDEGFAAQPTVRDDLVHISHSDLAEEGVMNQGQNIVQDDLQVEQGSVIQSDNSLISQMMSEPDAQVLSPLLDDNLLAASQSMDDGNWAFPPDVFQSQDYNLLNGTPEMNVEDLGMNQEQMVASGMPHTQEWAELPDADNDQLQGDDQMILPDF</sequence>
<reference evidence="1" key="1">
    <citation type="journal article" date="2021" name="Nat. Commun.">
        <title>Genetic determinants of endophytism in the Arabidopsis root mycobiome.</title>
        <authorList>
            <person name="Mesny F."/>
            <person name="Miyauchi S."/>
            <person name="Thiergart T."/>
            <person name="Pickel B."/>
            <person name="Atanasova L."/>
            <person name="Karlsson M."/>
            <person name="Huettel B."/>
            <person name="Barry K.W."/>
            <person name="Haridas S."/>
            <person name="Chen C."/>
            <person name="Bauer D."/>
            <person name="Andreopoulos W."/>
            <person name="Pangilinan J."/>
            <person name="LaButti K."/>
            <person name="Riley R."/>
            <person name="Lipzen A."/>
            <person name="Clum A."/>
            <person name="Drula E."/>
            <person name="Henrissat B."/>
            <person name="Kohler A."/>
            <person name="Grigoriev I.V."/>
            <person name="Martin F.M."/>
            <person name="Hacquard S."/>
        </authorList>
    </citation>
    <scope>NUCLEOTIDE SEQUENCE</scope>
    <source>
        <strain evidence="1">MPI-CAGE-AT-0147</strain>
    </source>
</reference>
<dbReference type="Proteomes" id="UP000738349">
    <property type="component" value="Unassembled WGS sequence"/>
</dbReference>